<dbReference type="Pfam" id="PF12099">
    <property type="entry name" value="DUF3575"/>
    <property type="match status" value="1"/>
</dbReference>
<name>A0A1T5GCH1_9FLAO</name>
<evidence type="ECO:0000313" key="3">
    <source>
        <dbReference type="Proteomes" id="UP000191112"/>
    </source>
</evidence>
<dbReference type="AlphaFoldDB" id="A0A1T5GCH1"/>
<accession>A0A1T5GCH1</accession>
<gene>
    <name evidence="2" type="ORF">SAMN05660477_02719</name>
</gene>
<keyword evidence="1" id="KW-0732">Signal</keyword>
<organism evidence="2 3">
    <name type="scientific">Soonwooa buanensis</name>
    <dbReference type="NCBI Taxonomy" id="619805"/>
    <lineage>
        <taxon>Bacteria</taxon>
        <taxon>Pseudomonadati</taxon>
        <taxon>Bacteroidota</taxon>
        <taxon>Flavobacteriia</taxon>
        <taxon>Flavobacteriales</taxon>
        <taxon>Weeksellaceae</taxon>
        <taxon>Chryseobacterium group</taxon>
        <taxon>Soonwooa</taxon>
    </lineage>
</organism>
<evidence type="ECO:0000313" key="2">
    <source>
        <dbReference type="EMBL" id="SKC06144.1"/>
    </source>
</evidence>
<feature type="chain" id="PRO_5013024489" description="DUF3575 domain-containing protein" evidence="1">
    <location>
        <begin position="19"/>
        <end position="250"/>
    </location>
</feature>
<dbReference type="InterPro" id="IPR021958">
    <property type="entry name" value="DUF3575"/>
</dbReference>
<protein>
    <recommendedName>
        <fullName evidence="4">DUF3575 domain-containing protein</fullName>
    </recommendedName>
</protein>
<evidence type="ECO:0008006" key="4">
    <source>
        <dbReference type="Google" id="ProtNLM"/>
    </source>
</evidence>
<dbReference type="Proteomes" id="UP000191112">
    <property type="component" value="Unassembled WGS sequence"/>
</dbReference>
<keyword evidence="3" id="KW-1185">Reference proteome</keyword>
<dbReference type="OrthoDB" id="1118958at2"/>
<evidence type="ECO:0000256" key="1">
    <source>
        <dbReference type="SAM" id="SignalP"/>
    </source>
</evidence>
<dbReference type="EMBL" id="FUYZ01000011">
    <property type="protein sequence ID" value="SKC06144.1"/>
    <property type="molecule type" value="Genomic_DNA"/>
</dbReference>
<reference evidence="2 3" key="1">
    <citation type="submission" date="2017-02" db="EMBL/GenBank/DDBJ databases">
        <authorList>
            <person name="Peterson S.W."/>
        </authorList>
    </citation>
    <scope>NUCLEOTIDE SEQUENCE [LARGE SCALE GENOMIC DNA]</scope>
    <source>
        <strain evidence="2 3">DSM 22323</strain>
    </source>
</reference>
<dbReference type="RefSeq" id="WP_079667903.1">
    <property type="nucleotide sequence ID" value="NZ_FUYZ01000011.1"/>
</dbReference>
<dbReference type="STRING" id="619805.SAMN05660477_02719"/>
<sequence>MKTHLLLIGLLASSLLSAQNFGGSSEKKNTIKTNVTAYAFRNINLSYERSFSKTIALNIGFATMPTGGVPFMDTFIKGDDRKEIGDVKLGTTAITIEPRFYFGEKYNSGFYLAPYYRYTNVKVDQLRYNYVMHDDITNTDVDNPIDLNGKFSANSFGLMLGVQWLLGSQDNWVLDFWIVGGHYGSASGDLVGKTQYTLTPDQQKELQDELNDLEIPLVKHKTEINANGGTVKLDGPWAGLRSGLSFGYRF</sequence>
<proteinExistence type="predicted"/>
<feature type="signal peptide" evidence="1">
    <location>
        <begin position="1"/>
        <end position="18"/>
    </location>
</feature>